<feature type="binding site" evidence="9">
    <location>
        <position position="158"/>
    </location>
    <ligand>
        <name>substrate</name>
    </ligand>
</feature>
<dbReference type="Proteomes" id="UP000282930">
    <property type="component" value="Chromosome"/>
</dbReference>
<evidence type="ECO:0000256" key="6">
    <source>
        <dbReference type="ARBA" id="ARBA00023211"/>
    </source>
</evidence>
<feature type="site" description="Increases basicity of active site Tyr" evidence="11">
    <location>
        <position position="120"/>
    </location>
</feature>
<keyword evidence="4 12" id="KW-0378">Hydrolase</keyword>
<feature type="binding site" evidence="10">
    <location>
        <position position="218"/>
    </location>
    <ligand>
        <name>Mn(2+)</name>
        <dbReference type="ChEBI" id="CHEBI:29035"/>
    </ligand>
</feature>
<evidence type="ECO:0000256" key="12">
    <source>
        <dbReference type="RuleBase" id="RU361152"/>
    </source>
</evidence>
<evidence type="ECO:0000256" key="2">
    <source>
        <dbReference type="ARBA" id="ARBA00010141"/>
    </source>
</evidence>
<dbReference type="GO" id="GO:0004553">
    <property type="term" value="F:hydrolase activity, hydrolyzing O-glycosyl compounds"/>
    <property type="evidence" value="ECO:0007669"/>
    <property type="project" value="InterPro"/>
</dbReference>
<evidence type="ECO:0000256" key="1">
    <source>
        <dbReference type="ARBA" id="ARBA00001936"/>
    </source>
</evidence>
<keyword evidence="15" id="KW-1185">Reference proteome</keyword>
<dbReference type="InterPro" id="IPR036291">
    <property type="entry name" value="NAD(P)-bd_dom_sf"/>
</dbReference>
<dbReference type="AlphaFoldDB" id="A0A3T0D4C0"/>
<keyword evidence="6 10" id="KW-0464">Manganese</keyword>
<evidence type="ECO:0000256" key="3">
    <source>
        <dbReference type="ARBA" id="ARBA00022723"/>
    </source>
</evidence>
<dbReference type="SUPFAM" id="SSF51735">
    <property type="entry name" value="NAD(P)-binding Rossmann-fold domains"/>
    <property type="match status" value="1"/>
</dbReference>
<dbReference type="GO" id="GO:0016616">
    <property type="term" value="F:oxidoreductase activity, acting on the CH-OH group of donors, NAD or NADP as acceptor"/>
    <property type="evidence" value="ECO:0007669"/>
    <property type="project" value="InterPro"/>
</dbReference>
<dbReference type="Pfam" id="PF11975">
    <property type="entry name" value="Glyco_hydro_4C"/>
    <property type="match status" value="1"/>
</dbReference>
<keyword evidence="10" id="KW-0170">Cobalt</keyword>
<feature type="binding site" evidence="10">
    <location>
        <position position="180"/>
    </location>
    <ligand>
        <name>Mn(2+)</name>
        <dbReference type="ChEBI" id="CHEBI:29035"/>
    </ligand>
</feature>
<dbReference type="RefSeq" id="WP_127351465.1">
    <property type="nucleotide sequence ID" value="NZ_CP034791.1"/>
</dbReference>
<keyword evidence="5 12" id="KW-0520">NAD</keyword>
<sequence length="464" mass="52770">MLNTTAEQQKQINIAYIGGGSRGWAWRLMTDLALEKDLAGTVRLYDIDFEAAKNNEIIGNKLSSKPEVVGKWKYVAVKTLDEALYGADFVIISILPGTFEEMHSDVHAPEKYGIYQSVGDTTGPGGLIRGLRTVPMYVEFAEAIKKNCPNAWVINYTNPMAICLKTLYEVFPNIKAFGCCHEVFGTQKLLTEVVKEFLNEDREISRREIKVNVLGINHFTWFDKASYKSVDLFPLYKEFVDKYYEEGFERVKGLWEKDYFASANRVKFDLFRRFGLIAAAGDRHLAEFVPYLYLTDRETVKKWKFNLTPVEWRIKHREELIELSKEYASGKKDIPLNPSGEEGVMQIKAILGLDTLVTNVNLPNRGQIPNLPLGAIVETNAVFTHDDVRPVYAGTLPSDLASIMIRHISNQELIVKAALEKDLNLAKRAFLNDPAIERLSQDKANDLFNEMINNTKKYLTYLGI</sequence>
<evidence type="ECO:0000256" key="7">
    <source>
        <dbReference type="ARBA" id="ARBA00023277"/>
    </source>
</evidence>
<evidence type="ECO:0000256" key="4">
    <source>
        <dbReference type="ARBA" id="ARBA00022801"/>
    </source>
</evidence>
<evidence type="ECO:0000313" key="14">
    <source>
        <dbReference type="EMBL" id="AZT89895.1"/>
    </source>
</evidence>
<dbReference type="KEGG" id="ccha:ELD05_04050"/>
<evidence type="ECO:0000259" key="13">
    <source>
        <dbReference type="Pfam" id="PF11975"/>
    </source>
</evidence>
<evidence type="ECO:0000313" key="15">
    <source>
        <dbReference type="Proteomes" id="UP000282930"/>
    </source>
</evidence>
<dbReference type="InterPro" id="IPR001088">
    <property type="entry name" value="Glyco_hydro_4"/>
</dbReference>
<evidence type="ECO:0000256" key="11">
    <source>
        <dbReference type="PIRSR" id="PIRSR601088-4"/>
    </source>
</evidence>
<evidence type="ECO:0000256" key="8">
    <source>
        <dbReference type="ARBA" id="ARBA00023295"/>
    </source>
</evidence>
<dbReference type="CDD" id="cd05297">
    <property type="entry name" value="GH4_alpha_glucosidase_galactosidase"/>
    <property type="match status" value="1"/>
</dbReference>
<keyword evidence="10" id="KW-0533">Nickel</keyword>
<dbReference type="GO" id="GO:0046872">
    <property type="term" value="F:metal ion binding"/>
    <property type="evidence" value="ECO:0007669"/>
    <property type="project" value="UniProtKB-KW"/>
</dbReference>
<evidence type="ECO:0000256" key="5">
    <source>
        <dbReference type="ARBA" id="ARBA00023027"/>
    </source>
</evidence>
<dbReference type="InterPro" id="IPR053715">
    <property type="entry name" value="GH4_Enzyme_sf"/>
</dbReference>
<feature type="domain" description="Glycosyl hydrolase family 4 C-terminal" evidence="13">
    <location>
        <begin position="213"/>
        <end position="435"/>
    </location>
</feature>
<name>A0A3T0D4C0_9FIRM</name>
<dbReference type="InterPro" id="IPR022616">
    <property type="entry name" value="Glyco_hydro_4_C"/>
</dbReference>
<keyword evidence="10" id="KW-0408">Iron</keyword>
<evidence type="ECO:0000256" key="10">
    <source>
        <dbReference type="PIRSR" id="PIRSR601088-3"/>
    </source>
</evidence>
<evidence type="ECO:0000256" key="9">
    <source>
        <dbReference type="PIRSR" id="PIRSR601088-2"/>
    </source>
</evidence>
<dbReference type="Pfam" id="PF02056">
    <property type="entry name" value="Glyco_hydro_4"/>
    <property type="match status" value="1"/>
</dbReference>
<comment type="cofactor">
    <cofactor evidence="12">
        <name>NAD(+)</name>
        <dbReference type="ChEBI" id="CHEBI:57540"/>
    </cofactor>
    <text evidence="12">Binds 1 NAD(+) per subunit.</text>
</comment>
<dbReference type="PANTHER" id="PTHR32092">
    <property type="entry name" value="6-PHOSPHO-BETA-GLUCOSIDASE-RELATED"/>
    <property type="match status" value="1"/>
</dbReference>
<reference evidence="14 15" key="1">
    <citation type="submission" date="2018-12" db="EMBL/GenBank/DDBJ databases">
        <title>Genome sequence from the cellulolytic species, Caldicellulosiruptor changbaiensis.</title>
        <authorList>
            <person name="Blumer-Schuette S.E."/>
            <person name="Mendoza C."/>
        </authorList>
    </citation>
    <scope>NUCLEOTIDE SEQUENCE [LARGE SCALE GENOMIC DNA]</scope>
    <source>
        <strain evidence="14 15">CBS-Z</strain>
    </source>
</reference>
<gene>
    <name evidence="14" type="ORF">ELD05_04050</name>
</gene>
<dbReference type="PANTHER" id="PTHR32092:SF2">
    <property type="entry name" value="ALPHA-GALACTURONIDASE"/>
    <property type="match status" value="1"/>
</dbReference>
<organism evidence="14 15">
    <name type="scientific">Caldicellulosiruptor changbaiensis</name>
    <dbReference type="NCBI Taxonomy" id="1222016"/>
    <lineage>
        <taxon>Bacteria</taxon>
        <taxon>Bacillati</taxon>
        <taxon>Bacillota</taxon>
        <taxon>Bacillota incertae sedis</taxon>
        <taxon>Caldicellulosiruptorales</taxon>
        <taxon>Caldicellulosiruptoraceae</taxon>
        <taxon>Caldicellulosiruptor</taxon>
    </lineage>
</organism>
<dbReference type="GO" id="GO:0005975">
    <property type="term" value="P:carbohydrate metabolic process"/>
    <property type="evidence" value="ECO:0007669"/>
    <property type="project" value="InterPro"/>
</dbReference>
<keyword evidence="8 12" id="KW-0326">Glycosidase</keyword>
<keyword evidence="7" id="KW-0119">Carbohydrate metabolism</keyword>
<dbReference type="PRINTS" id="PR00732">
    <property type="entry name" value="GLHYDRLASE4"/>
</dbReference>
<comment type="similarity">
    <text evidence="2 12">Belongs to the glycosyl hydrolase 4 family.</text>
</comment>
<dbReference type="EMBL" id="CP034791">
    <property type="protein sequence ID" value="AZT89895.1"/>
    <property type="molecule type" value="Genomic_DNA"/>
</dbReference>
<comment type="cofactor">
    <cofactor evidence="1">
        <name>Mn(2+)</name>
        <dbReference type="ChEBI" id="CHEBI:29035"/>
    </cofactor>
</comment>
<proteinExistence type="inferred from homology"/>
<dbReference type="InterPro" id="IPR015955">
    <property type="entry name" value="Lactate_DH/Glyco_Ohase_4_C"/>
</dbReference>
<protein>
    <submittedName>
        <fullName evidence="14">Alpha-glucosidase/alpha-galactosidase</fullName>
    </submittedName>
</protein>
<keyword evidence="3 10" id="KW-0479">Metal-binding</keyword>
<dbReference type="Gene3D" id="3.90.1820.10">
    <property type="entry name" value="AglA-like glucosidase"/>
    <property type="match status" value="1"/>
</dbReference>
<dbReference type="SUPFAM" id="SSF56327">
    <property type="entry name" value="LDH C-terminal domain-like"/>
    <property type="match status" value="1"/>
</dbReference>
<accession>A0A3T0D4C0</accession>